<sequence>KNNFKVDKILIDRTIVSFTVVLNLINQSPFLGIKVKNPIHMAAAETDWSQLPGELLDLISKHLPSEVDLLRFRSVCATWRSSVPRPSPSPSRFPILPNAGISDTTWGFYLSKRTIYCLQNPETPLTKAWVIKLERDHPDRTHLLNPLTRSQFRPLPHNFPRRFDFSNMRVRELGCEFALQYINYRPSASSLLGDAGNLYMEKVAFSANRQGEGFVLLTIHVSGKLVLHKSGDTKWTVIPDLPSPYDDVIFHQGNFYAVDNTGRLVMVDLNPGSIPGVSAVAGSIFGGDKKFLVESCGDLVLVDMYLSVGPEDDLGYNEALEFYEEFDCFMSERTVKFKVFRLDRGRERWVEVSHLGDTILCLGDNCTFAASASELNFPGQGNCILFTDQFFHDREDDGGSKGNGIGVFDLESGSIGPITSYQGYSESFWPPPAWVYPPSAVEDWLEELSV</sequence>
<dbReference type="OMA" id="WGFYLSK"/>
<organism evidence="2 3">
    <name type="scientific">Coffea canephora</name>
    <name type="common">Robusta coffee</name>
    <dbReference type="NCBI Taxonomy" id="49390"/>
    <lineage>
        <taxon>Eukaryota</taxon>
        <taxon>Viridiplantae</taxon>
        <taxon>Streptophyta</taxon>
        <taxon>Embryophyta</taxon>
        <taxon>Tracheophyta</taxon>
        <taxon>Spermatophyta</taxon>
        <taxon>Magnoliopsida</taxon>
        <taxon>eudicotyledons</taxon>
        <taxon>Gunneridae</taxon>
        <taxon>Pentapetalae</taxon>
        <taxon>asterids</taxon>
        <taxon>lamiids</taxon>
        <taxon>Gentianales</taxon>
        <taxon>Rubiaceae</taxon>
        <taxon>Ixoroideae</taxon>
        <taxon>Gardenieae complex</taxon>
        <taxon>Bertiereae - Coffeeae clade</taxon>
        <taxon>Coffeeae</taxon>
        <taxon>Coffea</taxon>
    </lineage>
</organism>
<protein>
    <submittedName>
        <fullName evidence="2">DH200=94 genomic scaffold, scaffold_4714</fullName>
    </submittedName>
</protein>
<keyword evidence="3" id="KW-1185">Reference proteome</keyword>
<dbReference type="InParanoid" id="A0A068VLF4"/>
<evidence type="ECO:0000313" key="3">
    <source>
        <dbReference type="Proteomes" id="UP000295252"/>
    </source>
</evidence>
<dbReference type="PANTHER" id="PTHR47123:SF15">
    <property type="entry name" value="F-BOX PROTEIN SKIP23"/>
    <property type="match status" value="1"/>
</dbReference>
<dbReference type="PhylomeDB" id="A0A068VLF4"/>
<feature type="domain" description="F-box" evidence="1">
    <location>
        <begin position="51"/>
        <end position="92"/>
    </location>
</feature>
<dbReference type="InterPro" id="IPR036047">
    <property type="entry name" value="F-box-like_dom_sf"/>
</dbReference>
<dbReference type="OrthoDB" id="599103at2759"/>
<dbReference type="Pfam" id="PF00646">
    <property type="entry name" value="F-box"/>
    <property type="match status" value="1"/>
</dbReference>
<dbReference type="EMBL" id="HG743798">
    <property type="protein sequence ID" value="CDP21531.1"/>
    <property type="molecule type" value="Genomic_DNA"/>
</dbReference>
<dbReference type="Gramene" id="CDP21531">
    <property type="protein sequence ID" value="CDP21531"/>
    <property type="gene ID" value="GSCOC_T00000395001"/>
</dbReference>
<dbReference type="AlphaFoldDB" id="A0A068VLF4"/>
<dbReference type="Gene3D" id="1.20.1280.50">
    <property type="match status" value="1"/>
</dbReference>
<dbReference type="FunCoup" id="A0A068VLF4">
    <property type="interactions" value="1524"/>
</dbReference>
<dbReference type="SUPFAM" id="SSF81383">
    <property type="entry name" value="F-box domain"/>
    <property type="match status" value="1"/>
</dbReference>
<proteinExistence type="predicted"/>
<dbReference type="PANTHER" id="PTHR47123">
    <property type="entry name" value="F-BOX PROTEIN SKIP23"/>
    <property type="match status" value="1"/>
</dbReference>
<name>A0A068VLF4_COFCA</name>
<reference evidence="3" key="1">
    <citation type="journal article" date="2014" name="Science">
        <title>The coffee genome provides insight into the convergent evolution of caffeine biosynthesis.</title>
        <authorList>
            <person name="Denoeud F."/>
            <person name="Carretero-Paulet L."/>
            <person name="Dereeper A."/>
            <person name="Droc G."/>
            <person name="Guyot R."/>
            <person name="Pietrella M."/>
            <person name="Zheng C."/>
            <person name="Alberti A."/>
            <person name="Anthony F."/>
            <person name="Aprea G."/>
            <person name="Aury J.M."/>
            <person name="Bento P."/>
            <person name="Bernard M."/>
            <person name="Bocs S."/>
            <person name="Campa C."/>
            <person name="Cenci A."/>
            <person name="Combes M.C."/>
            <person name="Crouzillat D."/>
            <person name="Da Silva C."/>
            <person name="Daddiego L."/>
            <person name="De Bellis F."/>
            <person name="Dussert S."/>
            <person name="Garsmeur O."/>
            <person name="Gayraud T."/>
            <person name="Guignon V."/>
            <person name="Jahn K."/>
            <person name="Jamilloux V."/>
            <person name="Joet T."/>
            <person name="Labadie K."/>
            <person name="Lan T."/>
            <person name="Leclercq J."/>
            <person name="Lepelley M."/>
            <person name="Leroy T."/>
            <person name="Li L.T."/>
            <person name="Librado P."/>
            <person name="Lopez L."/>
            <person name="Munoz A."/>
            <person name="Noel B."/>
            <person name="Pallavicini A."/>
            <person name="Perrotta G."/>
            <person name="Poncet V."/>
            <person name="Pot D."/>
            <person name="Priyono X."/>
            <person name="Rigoreau M."/>
            <person name="Rouard M."/>
            <person name="Rozas J."/>
            <person name="Tranchant-Dubreuil C."/>
            <person name="VanBuren R."/>
            <person name="Zhang Q."/>
            <person name="Andrade A.C."/>
            <person name="Argout X."/>
            <person name="Bertrand B."/>
            <person name="de Kochko A."/>
            <person name="Graziosi G."/>
            <person name="Henry R.J."/>
            <person name="Jayarama X."/>
            <person name="Ming R."/>
            <person name="Nagai C."/>
            <person name="Rounsley S."/>
            <person name="Sankoff D."/>
            <person name="Giuliano G."/>
            <person name="Albert V.A."/>
            <person name="Wincker P."/>
            <person name="Lashermes P."/>
        </authorList>
    </citation>
    <scope>NUCLEOTIDE SEQUENCE [LARGE SCALE GENOMIC DNA]</scope>
    <source>
        <strain evidence="3">cv. DH200-94</strain>
    </source>
</reference>
<dbReference type="InterPro" id="IPR051304">
    <property type="entry name" value="SCF_F-box_domain"/>
</dbReference>
<dbReference type="STRING" id="49390.A0A068VLF4"/>
<dbReference type="InterPro" id="IPR001810">
    <property type="entry name" value="F-box_dom"/>
</dbReference>
<dbReference type="Proteomes" id="UP000295252">
    <property type="component" value="Unassembled WGS sequence"/>
</dbReference>
<evidence type="ECO:0000313" key="2">
    <source>
        <dbReference type="EMBL" id="CDP21531.1"/>
    </source>
</evidence>
<dbReference type="SMART" id="SM00256">
    <property type="entry name" value="FBOX"/>
    <property type="match status" value="1"/>
</dbReference>
<dbReference type="Pfam" id="PF03478">
    <property type="entry name" value="Beta-prop_KIB1-4"/>
    <property type="match status" value="1"/>
</dbReference>
<feature type="non-terminal residue" evidence="2">
    <location>
        <position position="1"/>
    </location>
</feature>
<gene>
    <name evidence="2" type="ORF">GSCOC_T00000395001</name>
</gene>
<accession>A0A068VLF4</accession>
<dbReference type="InterPro" id="IPR005174">
    <property type="entry name" value="KIB1-4_b-propeller"/>
</dbReference>
<evidence type="ECO:0000259" key="1">
    <source>
        <dbReference type="SMART" id="SM00256"/>
    </source>
</evidence>